<dbReference type="GO" id="GO:0071949">
    <property type="term" value="F:FAD binding"/>
    <property type="evidence" value="ECO:0007669"/>
    <property type="project" value="InterPro"/>
</dbReference>
<protein>
    <recommendedName>
        <fullName evidence="2">FAD-binding domain-containing protein</fullName>
    </recommendedName>
</protein>
<dbReference type="InterPro" id="IPR002938">
    <property type="entry name" value="FAD-bd"/>
</dbReference>
<dbReference type="EnsemblPlants" id="Kaladp0515s0073.1.v1.1">
    <property type="protein sequence ID" value="Kaladp0515s0073.1.v1.1.CDS.1"/>
    <property type="gene ID" value="Kaladp0515s0073.v1.1"/>
</dbReference>
<evidence type="ECO:0000313" key="4">
    <source>
        <dbReference type="Proteomes" id="UP000594263"/>
    </source>
</evidence>
<organism evidence="3 4">
    <name type="scientific">Kalanchoe fedtschenkoi</name>
    <name type="common">Lavender scallops</name>
    <name type="synonym">South American air plant</name>
    <dbReference type="NCBI Taxonomy" id="63787"/>
    <lineage>
        <taxon>Eukaryota</taxon>
        <taxon>Viridiplantae</taxon>
        <taxon>Streptophyta</taxon>
        <taxon>Embryophyta</taxon>
        <taxon>Tracheophyta</taxon>
        <taxon>Spermatophyta</taxon>
        <taxon>Magnoliopsida</taxon>
        <taxon>eudicotyledons</taxon>
        <taxon>Gunneridae</taxon>
        <taxon>Pentapetalae</taxon>
        <taxon>Saxifragales</taxon>
        <taxon>Crassulaceae</taxon>
        <taxon>Kalanchoe</taxon>
    </lineage>
</organism>
<feature type="domain" description="FAD-binding" evidence="2">
    <location>
        <begin position="14"/>
        <end position="50"/>
    </location>
</feature>
<reference evidence="3" key="1">
    <citation type="submission" date="2021-01" db="UniProtKB">
        <authorList>
            <consortium name="EnsemblPlants"/>
        </authorList>
    </citation>
    <scope>IDENTIFICATION</scope>
</reference>
<dbReference type="Proteomes" id="UP000594263">
    <property type="component" value="Unplaced"/>
</dbReference>
<evidence type="ECO:0000256" key="1">
    <source>
        <dbReference type="SAM" id="MobiDB-lite"/>
    </source>
</evidence>
<dbReference type="SUPFAM" id="SSF51905">
    <property type="entry name" value="FAD/NAD(P)-binding domain"/>
    <property type="match status" value="1"/>
</dbReference>
<dbReference type="Gene3D" id="3.50.50.60">
    <property type="entry name" value="FAD/NAD(P)-binding domain"/>
    <property type="match status" value="1"/>
</dbReference>
<evidence type="ECO:0000259" key="2">
    <source>
        <dbReference type="Pfam" id="PF01494"/>
    </source>
</evidence>
<accession>A0A7N0VDE0</accession>
<feature type="compositionally biased region" description="Low complexity" evidence="1">
    <location>
        <begin position="54"/>
        <end position="69"/>
    </location>
</feature>
<dbReference type="AlphaFoldDB" id="A0A7N0VDE0"/>
<proteinExistence type="predicted"/>
<sequence length="69" mass="6835">MGTEAECVHVHGPIIVGAGPSGLAAAVCLLQKGIPSVVLERAGCIARSGKTEHTTASSSSPSTSASSRF</sequence>
<evidence type="ECO:0000313" key="3">
    <source>
        <dbReference type="EnsemblPlants" id="Kaladp0515s0073.1.v1.1.CDS.1"/>
    </source>
</evidence>
<dbReference type="InterPro" id="IPR036188">
    <property type="entry name" value="FAD/NAD-bd_sf"/>
</dbReference>
<keyword evidence="4" id="KW-1185">Reference proteome</keyword>
<feature type="region of interest" description="Disordered" evidence="1">
    <location>
        <begin position="48"/>
        <end position="69"/>
    </location>
</feature>
<dbReference type="Gramene" id="Kaladp0515s0073.1.v1.1">
    <property type="protein sequence ID" value="Kaladp0515s0073.1.v1.1.CDS.1"/>
    <property type="gene ID" value="Kaladp0515s0073.v1.1"/>
</dbReference>
<dbReference type="Pfam" id="PF01494">
    <property type="entry name" value="FAD_binding_3"/>
    <property type="match status" value="1"/>
</dbReference>
<name>A0A7N0VDE0_KALFE</name>